<dbReference type="AlphaFoldDB" id="A0A919NZC0"/>
<evidence type="ECO:0000256" key="5">
    <source>
        <dbReference type="ARBA" id="ARBA00022842"/>
    </source>
</evidence>
<proteinExistence type="inferred from homology"/>
<dbReference type="GO" id="GO:0046872">
    <property type="term" value="F:metal ion binding"/>
    <property type="evidence" value="ECO:0007669"/>
    <property type="project" value="UniProtKB-KW"/>
</dbReference>
<dbReference type="SFLD" id="SFLDS00005">
    <property type="entry name" value="Isoprenoid_Synthase_Type_I"/>
    <property type="match status" value="1"/>
</dbReference>
<dbReference type="EMBL" id="BONK01000003">
    <property type="protein sequence ID" value="GIG20456.1"/>
    <property type="molecule type" value="Genomic_DNA"/>
</dbReference>
<comment type="caution">
    <text evidence="7">The sequence shown here is derived from an EMBL/GenBank/DDBJ whole genome shotgun (WGS) entry which is preliminary data.</text>
</comment>
<accession>A0A919NZC0</accession>
<evidence type="ECO:0000256" key="2">
    <source>
        <dbReference type="ARBA" id="ARBA00006706"/>
    </source>
</evidence>
<dbReference type="SUPFAM" id="SSF48576">
    <property type="entry name" value="Terpenoid synthases"/>
    <property type="match status" value="1"/>
</dbReference>
<gene>
    <name evidence="7" type="ORF">Cch01nite_11800</name>
</gene>
<comment type="cofactor">
    <cofactor evidence="1">
        <name>Mg(2+)</name>
        <dbReference type="ChEBI" id="CHEBI:18420"/>
    </cofactor>
</comment>
<keyword evidence="8" id="KW-1185">Reference proteome</keyword>
<dbReference type="PROSITE" id="PS00444">
    <property type="entry name" value="POLYPRENYL_SYNTHASE_2"/>
    <property type="match status" value="1"/>
</dbReference>
<evidence type="ECO:0000256" key="6">
    <source>
        <dbReference type="RuleBase" id="RU004466"/>
    </source>
</evidence>
<dbReference type="PROSITE" id="PS00723">
    <property type="entry name" value="POLYPRENYL_SYNTHASE_1"/>
    <property type="match status" value="1"/>
</dbReference>
<evidence type="ECO:0000256" key="1">
    <source>
        <dbReference type="ARBA" id="ARBA00001946"/>
    </source>
</evidence>
<evidence type="ECO:0000256" key="3">
    <source>
        <dbReference type="ARBA" id="ARBA00022679"/>
    </source>
</evidence>
<evidence type="ECO:0000256" key="4">
    <source>
        <dbReference type="ARBA" id="ARBA00022723"/>
    </source>
</evidence>
<dbReference type="InterPro" id="IPR000092">
    <property type="entry name" value="Polyprenyl_synt"/>
</dbReference>
<dbReference type="InterPro" id="IPR033749">
    <property type="entry name" value="Polyprenyl_synt_CS"/>
</dbReference>
<dbReference type="InterPro" id="IPR008949">
    <property type="entry name" value="Isoprenoid_synthase_dom_sf"/>
</dbReference>
<dbReference type="PANTHER" id="PTHR12001">
    <property type="entry name" value="GERANYLGERANYL PYROPHOSPHATE SYNTHASE"/>
    <property type="match status" value="1"/>
</dbReference>
<evidence type="ECO:0000313" key="7">
    <source>
        <dbReference type="EMBL" id="GIG20456.1"/>
    </source>
</evidence>
<keyword evidence="3 6" id="KW-0808">Transferase</keyword>
<reference evidence="7" key="1">
    <citation type="submission" date="2021-01" db="EMBL/GenBank/DDBJ databases">
        <title>Whole genome shotgun sequence of Cellulomonas chitinilytica NBRC 110799.</title>
        <authorList>
            <person name="Komaki H."/>
            <person name="Tamura T."/>
        </authorList>
    </citation>
    <scope>NUCLEOTIDE SEQUENCE</scope>
    <source>
        <strain evidence="7">NBRC 110799</strain>
    </source>
</reference>
<dbReference type="GO" id="GO:0008299">
    <property type="term" value="P:isoprenoid biosynthetic process"/>
    <property type="evidence" value="ECO:0007669"/>
    <property type="project" value="InterPro"/>
</dbReference>
<protein>
    <submittedName>
        <fullName evidence="7">Geranylgeranyl pyrophosphate synthase</fullName>
    </submittedName>
</protein>
<dbReference type="RefSeq" id="WP_203749855.1">
    <property type="nucleotide sequence ID" value="NZ_BONK01000003.1"/>
</dbReference>
<dbReference type="Pfam" id="PF00348">
    <property type="entry name" value="polyprenyl_synt"/>
    <property type="match status" value="1"/>
</dbReference>
<dbReference type="Proteomes" id="UP000632740">
    <property type="component" value="Unassembled WGS sequence"/>
</dbReference>
<dbReference type="CDD" id="cd00685">
    <property type="entry name" value="Trans_IPPS_HT"/>
    <property type="match status" value="1"/>
</dbReference>
<dbReference type="GO" id="GO:0004659">
    <property type="term" value="F:prenyltransferase activity"/>
    <property type="evidence" value="ECO:0007669"/>
    <property type="project" value="InterPro"/>
</dbReference>
<dbReference type="PANTHER" id="PTHR12001:SF85">
    <property type="entry name" value="SHORT CHAIN ISOPRENYL DIPHOSPHATE SYNTHASE"/>
    <property type="match status" value="1"/>
</dbReference>
<dbReference type="Gene3D" id="1.10.600.10">
    <property type="entry name" value="Farnesyl Diphosphate Synthase"/>
    <property type="match status" value="1"/>
</dbReference>
<name>A0A919NZC0_9CELL</name>
<comment type="similarity">
    <text evidence="2 6">Belongs to the FPP/GGPP synthase family.</text>
</comment>
<evidence type="ECO:0000313" key="8">
    <source>
        <dbReference type="Proteomes" id="UP000632740"/>
    </source>
</evidence>
<organism evidence="7 8">
    <name type="scientific">Cellulomonas chitinilytica</name>
    <dbReference type="NCBI Taxonomy" id="398759"/>
    <lineage>
        <taxon>Bacteria</taxon>
        <taxon>Bacillati</taxon>
        <taxon>Actinomycetota</taxon>
        <taxon>Actinomycetes</taxon>
        <taxon>Micrococcales</taxon>
        <taxon>Cellulomonadaceae</taxon>
        <taxon>Cellulomonas</taxon>
    </lineage>
</organism>
<keyword evidence="5" id="KW-0460">Magnesium</keyword>
<keyword evidence="4" id="KW-0479">Metal-binding</keyword>
<sequence length="344" mass="35763">MTAQVLDRQTFPAFFAAGAAGAADAESRALWDAMAGASAGGKRLRPTLLLATYDALGGTRADVARHVADAVELLHTAFVMHDDVIDHDLHRRGRPNVSGAFEARGRAAGASAPRAHRYGQAAGILAGDLALVGAARLIATTDTDRGTVARLLALLDETVRVTAGGELGDVRLGLGVDDPSLAEVLTVEEHKTAVYSFSLPMQAGAVLADAPADLLPRLDRLGRLLGIAFQLQDDLLGTFGDEAVTGKSTLSDLREGTVTALVAHARTTAAWPVVALHLGDPDLTAAAADDVRDALTRSGSRQAVEDLVAQHVREARLVARDTGPVAGVVERLTADLLAPVGRTP</sequence>